<evidence type="ECO:0000313" key="1">
    <source>
        <dbReference type="EMBL" id="MDF4194827.1"/>
    </source>
</evidence>
<accession>A0AAP3YFV9</accession>
<organism evidence="1 2">
    <name type="scientific">Bacillus amyloliquefaciens</name>
    <name type="common">Bacillus velezensis</name>
    <dbReference type="NCBI Taxonomy" id="1390"/>
    <lineage>
        <taxon>Bacteria</taxon>
        <taxon>Bacillati</taxon>
        <taxon>Bacillota</taxon>
        <taxon>Bacilli</taxon>
        <taxon>Bacillales</taxon>
        <taxon>Bacillaceae</taxon>
        <taxon>Bacillus</taxon>
        <taxon>Bacillus amyloliquefaciens group</taxon>
    </lineage>
</organism>
<sequence length="70" mass="8386">METTSATQKEELKITSLRQYQYIKQLKNFTRVNLHLEDPDVFTPNNVTTMRKNHKEYNLIKEQKNSIKCI</sequence>
<gene>
    <name evidence="1" type="ORF">PV946_13795</name>
</gene>
<dbReference type="AlphaFoldDB" id="A0AAP3YFV9"/>
<name>A0AAP3YFV9_BACAM</name>
<protein>
    <submittedName>
        <fullName evidence="1">Uncharacterized protein</fullName>
    </submittedName>
</protein>
<proteinExistence type="predicted"/>
<evidence type="ECO:0000313" key="2">
    <source>
        <dbReference type="Proteomes" id="UP001222377"/>
    </source>
</evidence>
<dbReference type="RefSeq" id="WP_014472000.1">
    <property type="nucleotide sequence ID" value="NZ_BSTV01000001.1"/>
</dbReference>
<comment type="caution">
    <text evidence="1">The sequence shown here is derived from an EMBL/GenBank/DDBJ whole genome shotgun (WGS) entry which is preliminary data.</text>
</comment>
<reference evidence="1" key="1">
    <citation type="submission" date="2023-02" db="EMBL/GenBank/DDBJ databases">
        <title>Draft Whole-Genome Sequences of Bacillus Strains of Potential Probiotic for Poultry.</title>
        <authorList>
            <person name="Ma L.M."/>
            <person name="Lopez-Guerra N."/>
            <person name="Zhang G."/>
        </authorList>
    </citation>
    <scope>NUCLEOTIDE SEQUENCE</scope>
    <source>
        <strain evidence="1">OSU1013-24</strain>
    </source>
</reference>
<dbReference type="EMBL" id="JARKHX010000004">
    <property type="protein sequence ID" value="MDF4194827.1"/>
    <property type="molecule type" value="Genomic_DNA"/>
</dbReference>
<dbReference type="Proteomes" id="UP001222377">
    <property type="component" value="Unassembled WGS sequence"/>
</dbReference>